<dbReference type="GeneID" id="43278655"/>
<name>A0A1C6UN03_9ACTN</name>
<evidence type="ECO:0008006" key="4">
    <source>
        <dbReference type="Google" id="ProtNLM"/>
    </source>
</evidence>
<evidence type="ECO:0000313" key="3">
    <source>
        <dbReference type="Proteomes" id="UP000198605"/>
    </source>
</evidence>
<dbReference type="OrthoDB" id="3403257at2"/>
<evidence type="ECO:0000313" key="2">
    <source>
        <dbReference type="EMBL" id="SCL55406.1"/>
    </source>
</evidence>
<dbReference type="RefSeq" id="WP_091310628.1">
    <property type="nucleotide sequence ID" value="NZ_CP192013.1"/>
</dbReference>
<gene>
    <name evidence="2" type="ORF">GA0070603_2000</name>
</gene>
<dbReference type="Proteomes" id="UP000198605">
    <property type="component" value="Unassembled WGS sequence"/>
</dbReference>
<dbReference type="EMBL" id="FMIB01000002">
    <property type="protein sequence ID" value="SCL55406.1"/>
    <property type="molecule type" value="Genomic_DNA"/>
</dbReference>
<feature type="region of interest" description="Disordered" evidence="1">
    <location>
        <begin position="1"/>
        <end position="77"/>
    </location>
</feature>
<organism evidence="2 3">
    <name type="scientific">Micromonospora chersina</name>
    <dbReference type="NCBI Taxonomy" id="47854"/>
    <lineage>
        <taxon>Bacteria</taxon>
        <taxon>Bacillati</taxon>
        <taxon>Actinomycetota</taxon>
        <taxon>Actinomycetes</taxon>
        <taxon>Micromonosporales</taxon>
        <taxon>Micromonosporaceae</taxon>
        <taxon>Micromonospora</taxon>
    </lineage>
</organism>
<keyword evidence="3" id="KW-1185">Reference proteome</keyword>
<evidence type="ECO:0000256" key="1">
    <source>
        <dbReference type="SAM" id="MobiDB-lite"/>
    </source>
</evidence>
<dbReference type="STRING" id="47854.GA0070603_2000"/>
<sequence length="77" mass="8135">MPRDDSEGERVDERRDEPGGLARDDRDPRATREAEEAHGGSMAPGLVDDTGRPVAEPPVPDNEPSALGRPGEDGTGS</sequence>
<accession>A0A1C6UN03</accession>
<feature type="compositionally biased region" description="Basic and acidic residues" evidence="1">
    <location>
        <begin position="1"/>
        <end position="38"/>
    </location>
</feature>
<dbReference type="AlphaFoldDB" id="A0A1C6UN03"/>
<proteinExistence type="predicted"/>
<protein>
    <recommendedName>
        <fullName evidence="4">GTPase activator</fullName>
    </recommendedName>
</protein>
<reference evidence="3" key="1">
    <citation type="submission" date="2016-06" db="EMBL/GenBank/DDBJ databases">
        <authorList>
            <person name="Varghese N."/>
            <person name="Submissions Spin"/>
        </authorList>
    </citation>
    <scope>NUCLEOTIDE SEQUENCE [LARGE SCALE GENOMIC DNA]</scope>
    <source>
        <strain evidence="3">DSM 44151</strain>
    </source>
</reference>